<protein>
    <submittedName>
        <fullName evidence="2">Uncharacterized protein</fullName>
    </submittedName>
</protein>
<organism evidence="2 3">
    <name type="scientific">Elizabethkingia occulta</name>
    <dbReference type="NCBI Taxonomy" id="1867263"/>
    <lineage>
        <taxon>Bacteria</taxon>
        <taxon>Pseudomonadati</taxon>
        <taxon>Bacteroidota</taxon>
        <taxon>Flavobacteriia</taxon>
        <taxon>Flavobacteriales</taxon>
        <taxon>Weeksellaceae</taxon>
        <taxon>Elizabethkingia</taxon>
    </lineage>
</organism>
<keyword evidence="3" id="KW-1185">Reference proteome</keyword>
<evidence type="ECO:0000256" key="1">
    <source>
        <dbReference type="SAM" id="Phobius"/>
    </source>
</evidence>
<proteinExistence type="predicted"/>
<dbReference type="Proteomes" id="UP000190813">
    <property type="component" value="Unassembled WGS sequence"/>
</dbReference>
<dbReference type="EMBL" id="MAHX01000018">
    <property type="protein sequence ID" value="OPC61963.1"/>
    <property type="molecule type" value="Genomic_DNA"/>
</dbReference>
<reference evidence="2 3" key="1">
    <citation type="submission" date="2016-06" db="EMBL/GenBank/DDBJ databases">
        <title>Revisiting the taxonomy of the Elizabethkingia Genus based on Whole-Genome Sequencing, Optical Mapping, and MALDI-TOF.</title>
        <authorList>
            <person name="Nicholson A.C."/>
        </authorList>
    </citation>
    <scope>NUCLEOTIDE SEQUENCE [LARGE SCALE GENOMIC DNA]</scope>
    <source>
        <strain evidence="2 3">G4070</strain>
    </source>
</reference>
<gene>
    <name evidence="2" type="ORF">BAZ10_08820</name>
</gene>
<keyword evidence="1" id="KW-1133">Transmembrane helix</keyword>
<feature type="transmembrane region" description="Helical" evidence="1">
    <location>
        <begin position="77"/>
        <end position="96"/>
    </location>
</feature>
<keyword evidence="1" id="KW-0812">Transmembrane</keyword>
<name>A0A1T3MBH0_9FLAO</name>
<evidence type="ECO:0000313" key="3">
    <source>
        <dbReference type="Proteomes" id="UP000190813"/>
    </source>
</evidence>
<dbReference type="AlphaFoldDB" id="A0A1T3MBH0"/>
<keyword evidence="1" id="KW-0472">Membrane</keyword>
<evidence type="ECO:0000313" key="2">
    <source>
        <dbReference type="EMBL" id="OPC61963.1"/>
    </source>
</evidence>
<feature type="transmembrane region" description="Helical" evidence="1">
    <location>
        <begin position="108"/>
        <end position="130"/>
    </location>
</feature>
<comment type="caution">
    <text evidence="2">The sequence shown here is derived from an EMBL/GenBank/DDBJ whole genome shotgun (WGS) entry which is preliminary data.</text>
</comment>
<accession>A0A1T3MBH0</accession>
<feature type="transmembrane region" description="Helical" evidence="1">
    <location>
        <begin position="43"/>
        <end position="65"/>
    </location>
</feature>
<feature type="transmembrane region" description="Helical" evidence="1">
    <location>
        <begin position="6"/>
        <end position="22"/>
    </location>
</feature>
<sequence>METHYKIIGSILIFLALVHIIFPKYFHWKKELQSLSLINRQMMFVHTFFIALTVLLMGILCLTNTKELITTPLGKTISLGFGIFWAVRLIFQFFVYSPVLWKGKKFETIIHIVFSLLWIYLSYIFLAVGLQ</sequence>